<keyword evidence="6 7" id="KW-0472">Membrane</keyword>
<evidence type="ECO:0000256" key="3">
    <source>
        <dbReference type="ARBA" id="ARBA00022475"/>
    </source>
</evidence>
<keyword evidence="3" id="KW-1003">Cell membrane</keyword>
<dbReference type="GO" id="GO:0055085">
    <property type="term" value="P:transmembrane transport"/>
    <property type="evidence" value="ECO:0007669"/>
    <property type="project" value="InterPro"/>
</dbReference>
<evidence type="ECO:0000259" key="8">
    <source>
        <dbReference type="PROSITE" id="PS50928"/>
    </source>
</evidence>
<dbReference type="CDD" id="cd06261">
    <property type="entry name" value="TM_PBP2"/>
    <property type="match status" value="1"/>
</dbReference>
<feature type="transmembrane region" description="Helical" evidence="7">
    <location>
        <begin position="242"/>
        <end position="264"/>
    </location>
</feature>
<dbReference type="PROSITE" id="PS50928">
    <property type="entry name" value="ABC_TM1"/>
    <property type="match status" value="1"/>
</dbReference>
<feature type="transmembrane region" description="Helical" evidence="7">
    <location>
        <begin position="12"/>
        <end position="32"/>
    </location>
</feature>
<evidence type="ECO:0000256" key="5">
    <source>
        <dbReference type="ARBA" id="ARBA00022989"/>
    </source>
</evidence>
<evidence type="ECO:0000256" key="7">
    <source>
        <dbReference type="RuleBase" id="RU363032"/>
    </source>
</evidence>
<comment type="caution">
    <text evidence="9">The sequence shown here is derived from an EMBL/GenBank/DDBJ whole genome shotgun (WGS) entry which is preliminary data.</text>
</comment>
<comment type="similarity">
    <text evidence="7">Belongs to the binding-protein-dependent transport system permease family.</text>
</comment>
<evidence type="ECO:0000313" key="10">
    <source>
        <dbReference type="Proteomes" id="UP000429958"/>
    </source>
</evidence>
<dbReference type="PANTHER" id="PTHR43163">
    <property type="entry name" value="DIPEPTIDE TRANSPORT SYSTEM PERMEASE PROTEIN DPPB-RELATED"/>
    <property type="match status" value="1"/>
</dbReference>
<feature type="transmembrane region" description="Helical" evidence="7">
    <location>
        <begin position="136"/>
        <end position="164"/>
    </location>
</feature>
<evidence type="ECO:0000256" key="6">
    <source>
        <dbReference type="ARBA" id="ARBA00023136"/>
    </source>
</evidence>
<dbReference type="SUPFAM" id="SSF161098">
    <property type="entry name" value="MetI-like"/>
    <property type="match status" value="1"/>
</dbReference>
<dbReference type="Pfam" id="PF00528">
    <property type="entry name" value="BPD_transp_1"/>
    <property type="match status" value="1"/>
</dbReference>
<sequence>MCQYFVKKLLTIIPMLLAVSIMVFLALELMPIDPINYLASPDMAANAQNLEALRNKLGLNDPIWLRYIHWIGGMLHGDFGYSIVNGAKIGDLIALKLPATLELAGAALILSTVMGIGIGLISSIRQNSIIDYIGRVFGVIGNSIPQFFFGIVVIQLFSIKLGWLPLGGRVNPGDVTFWDRLPNLALPAFTMAIAMTATLLRYTRNSMLDVLNKDYIKTARSKGIPEWKVYTKHAFRNSLGPVLVILCFRLPMLVGGSVVIENIFAWPGIGSTLLQAVSANDYPVIMMITLMIAAAILLASFLVDVMTALLDPRIRFS</sequence>
<dbReference type="InterPro" id="IPR000515">
    <property type="entry name" value="MetI-like"/>
</dbReference>
<dbReference type="GO" id="GO:0005886">
    <property type="term" value="C:plasma membrane"/>
    <property type="evidence" value="ECO:0007669"/>
    <property type="project" value="UniProtKB-SubCell"/>
</dbReference>
<keyword evidence="5 7" id="KW-1133">Transmembrane helix</keyword>
<keyword evidence="4 7" id="KW-0812">Transmembrane</keyword>
<evidence type="ECO:0000256" key="4">
    <source>
        <dbReference type="ARBA" id="ARBA00022692"/>
    </source>
</evidence>
<dbReference type="PANTHER" id="PTHR43163:SF6">
    <property type="entry name" value="DIPEPTIDE TRANSPORT SYSTEM PERMEASE PROTEIN DPPB-RELATED"/>
    <property type="match status" value="1"/>
</dbReference>
<feature type="transmembrane region" description="Helical" evidence="7">
    <location>
        <begin position="184"/>
        <end position="203"/>
    </location>
</feature>
<keyword evidence="10" id="KW-1185">Reference proteome</keyword>
<dbReference type="Pfam" id="PF19300">
    <property type="entry name" value="BPD_transp_1_N"/>
    <property type="match status" value="1"/>
</dbReference>
<protein>
    <submittedName>
        <fullName evidence="9">ABC transporter permease</fullName>
    </submittedName>
</protein>
<feature type="transmembrane region" description="Helical" evidence="7">
    <location>
        <begin position="103"/>
        <end position="124"/>
    </location>
</feature>
<dbReference type="Proteomes" id="UP000429958">
    <property type="component" value="Unassembled WGS sequence"/>
</dbReference>
<dbReference type="AlphaFoldDB" id="A0A7X2NMT5"/>
<comment type="subcellular location">
    <subcellularLocation>
        <location evidence="1 7">Cell membrane</location>
        <topology evidence="1 7">Multi-pass membrane protein</topology>
    </subcellularLocation>
</comment>
<name>A0A7X2NMT5_9CLOT</name>
<dbReference type="Gene3D" id="1.10.3720.10">
    <property type="entry name" value="MetI-like"/>
    <property type="match status" value="1"/>
</dbReference>
<dbReference type="RefSeq" id="WP_154473203.1">
    <property type="nucleotide sequence ID" value="NZ_DBEWUL010000007.1"/>
</dbReference>
<dbReference type="InterPro" id="IPR045621">
    <property type="entry name" value="BPD_transp_1_N"/>
</dbReference>
<dbReference type="EMBL" id="VUMD01000014">
    <property type="protein sequence ID" value="MSS37754.1"/>
    <property type="molecule type" value="Genomic_DNA"/>
</dbReference>
<proteinExistence type="inferred from homology"/>
<accession>A0A7X2NMT5</accession>
<dbReference type="InterPro" id="IPR035906">
    <property type="entry name" value="MetI-like_sf"/>
</dbReference>
<evidence type="ECO:0000256" key="1">
    <source>
        <dbReference type="ARBA" id="ARBA00004651"/>
    </source>
</evidence>
<organism evidence="9 10">
    <name type="scientific">Clostridium porci</name>
    <dbReference type="NCBI Taxonomy" id="2605778"/>
    <lineage>
        <taxon>Bacteria</taxon>
        <taxon>Bacillati</taxon>
        <taxon>Bacillota</taxon>
        <taxon>Clostridia</taxon>
        <taxon>Eubacteriales</taxon>
        <taxon>Clostridiaceae</taxon>
        <taxon>Clostridium</taxon>
    </lineage>
</organism>
<feature type="transmembrane region" description="Helical" evidence="7">
    <location>
        <begin position="284"/>
        <end position="310"/>
    </location>
</feature>
<gene>
    <name evidence="9" type="ORF">FYJ39_14545</name>
</gene>
<evidence type="ECO:0000313" key="9">
    <source>
        <dbReference type="EMBL" id="MSS37754.1"/>
    </source>
</evidence>
<evidence type="ECO:0000256" key="2">
    <source>
        <dbReference type="ARBA" id="ARBA00022448"/>
    </source>
</evidence>
<feature type="domain" description="ABC transmembrane type-1" evidence="8">
    <location>
        <begin position="97"/>
        <end position="303"/>
    </location>
</feature>
<keyword evidence="2 7" id="KW-0813">Transport</keyword>
<reference evidence="9 10" key="1">
    <citation type="submission" date="2019-08" db="EMBL/GenBank/DDBJ databases">
        <title>In-depth cultivation of the pig gut microbiome towards novel bacterial diversity and tailored functional studies.</title>
        <authorList>
            <person name="Wylensek D."/>
            <person name="Hitch T.C.A."/>
            <person name="Clavel T."/>
        </authorList>
    </citation>
    <scope>NUCLEOTIDE SEQUENCE [LARGE SCALE GENOMIC DNA]</scope>
    <source>
        <strain evidence="9 10">WCA-389-WT-23D1</strain>
    </source>
</reference>